<reference evidence="8 9" key="1">
    <citation type="submission" date="2021-03" db="EMBL/GenBank/DDBJ databases">
        <title>Succinivibrio sp. nov. isolated from feces of cow.</title>
        <authorList>
            <person name="Choi J.-Y."/>
        </authorList>
    </citation>
    <scope>NUCLEOTIDE SEQUENCE [LARGE SCALE GENOMIC DNA]</scope>
    <source>
        <strain evidence="8 9">AGMB01872</strain>
    </source>
</reference>
<protein>
    <submittedName>
        <fullName evidence="8">Methyl-accepting chemotaxis protein</fullName>
    </submittedName>
</protein>
<organism evidence="8 9">
    <name type="scientific">Succinivibrio faecicola</name>
    <dbReference type="NCBI Taxonomy" id="2820300"/>
    <lineage>
        <taxon>Bacteria</taxon>
        <taxon>Pseudomonadati</taxon>
        <taxon>Pseudomonadota</taxon>
        <taxon>Gammaproteobacteria</taxon>
        <taxon>Aeromonadales</taxon>
        <taxon>Succinivibrionaceae</taxon>
        <taxon>Succinivibrio</taxon>
    </lineage>
</organism>
<feature type="domain" description="HAMP" evidence="7">
    <location>
        <begin position="205"/>
        <end position="257"/>
    </location>
</feature>
<keyword evidence="5" id="KW-1133">Transmembrane helix</keyword>
<keyword evidence="5" id="KW-0812">Transmembrane</keyword>
<dbReference type="InterPro" id="IPR003660">
    <property type="entry name" value="HAMP_dom"/>
</dbReference>
<evidence type="ECO:0000313" key="9">
    <source>
        <dbReference type="Proteomes" id="UP000731465"/>
    </source>
</evidence>
<dbReference type="SMART" id="SM00283">
    <property type="entry name" value="MA"/>
    <property type="match status" value="1"/>
</dbReference>
<dbReference type="PROSITE" id="PS50885">
    <property type="entry name" value="HAMP"/>
    <property type="match status" value="1"/>
</dbReference>
<evidence type="ECO:0000256" key="2">
    <source>
        <dbReference type="ARBA" id="ARBA00023224"/>
    </source>
</evidence>
<evidence type="ECO:0000256" key="3">
    <source>
        <dbReference type="ARBA" id="ARBA00029447"/>
    </source>
</evidence>
<accession>A0ABS7DG17</accession>
<name>A0ABS7DG17_9GAMM</name>
<dbReference type="PANTHER" id="PTHR32089">
    <property type="entry name" value="METHYL-ACCEPTING CHEMOTAXIS PROTEIN MCPB"/>
    <property type="match status" value="1"/>
</dbReference>
<dbReference type="InterPro" id="IPR004089">
    <property type="entry name" value="MCPsignal_dom"/>
</dbReference>
<feature type="domain" description="Methyl-accepting transducer" evidence="6">
    <location>
        <begin position="262"/>
        <end position="498"/>
    </location>
</feature>
<dbReference type="Gene3D" id="1.10.287.950">
    <property type="entry name" value="Methyl-accepting chemotaxis protein"/>
    <property type="match status" value="1"/>
</dbReference>
<evidence type="ECO:0000256" key="5">
    <source>
        <dbReference type="SAM" id="Phobius"/>
    </source>
</evidence>
<feature type="transmembrane region" description="Helical" evidence="5">
    <location>
        <begin position="12"/>
        <end position="36"/>
    </location>
</feature>
<dbReference type="Proteomes" id="UP000731465">
    <property type="component" value="Unassembled WGS sequence"/>
</dbReference>
<keyword evidence="9" id="KW-1185">Reference proteome</keyword>
<comment type="subcellular location">
    <subcellularLocation>
        <location evidence="1">Membrane</location>
    </subcellularLocation>
</comment>
<dbReference type="Pfam" id="PF00015">
    <property type="entry name" value="MCPsignal"/>
    <property type="match status" value="1"/>
</dbReference>
<keyword evidence="2 4" id="KW-0807">Transducer</keyword>
<proteinExistence type="inferred from homology"/>
<evidence type="ECO:0000256" key="1">
    <source>
        <dbReference type="ARBA" id="ARBA00004370"/>
    </source>
</evidence>
<comment type="similarity">
    <text evidence="3">Belongs to the methyl-accepting chemotaxis (MCP) protein family.</text>
</comment>
<comment type="caution">
    <text evidence="8">The sequence shown here is derived from an EMBL/GenBank/DDBJ whole genome shotgun (WGS) entry which is preliminary data.</text>
</comment>
<sequence length="534" mass="59290">MRFLERFSIKQKMIFSYLMLIFASIGLGYICLYMSLVNGKVVSEAHVTLDERYIKVKNTSDYFLNLHTILGEVAVSKKTDEQTLKKVKNLSDNLKYATDKLQTARYPTEVEAIKSSVSKYLSLTESVVQKSTSGESDVAKDIYYTSMLPLILTVQSNISKINTQQLHIVNEKLNVLNSSTPFVSSIVVIFFEIVCAFIVVIQMPRLIVSSINVAIKVANSLASGHLHNEIKIKRRDEFLPLLMAMEKMRASWYENVILIKEVSQNISKYMSRLQDSSTQIEETATENQDYSKTVFDASELMVNTTQEIAHNCSDASNTSDETSQDTQNGIARVNQTIERLNMQIEKSKHDAALVSKLSERAIAIGDIVSAIDDIANQTNLLALNAAIEAARAGSAGKGFAVVADEVRSLASRTSKSTQKIIDMVTQVQSDAVAANEATQDSVKEMDSISEQSGQLNEILDGVISKVDNVNRQITEISHAAKQQIRSTSNISMNMKSITEGSDGLYKEIKAVEKQINRTNVEIGRLLSVVSRFYV</sequence>
<evidence type="ECO:0000259" key="7">
    <source>
        <dbReference type="PROSITE" id="PS50885"/>
    </source>
</evidence>
<dbReference type="RefSeq" id="WP_219937270.1">
    <property type="nucleotide sequence ID" value="NZ_JAGFNY010000009.1"/>
</dbReference>
<dbReference type="PROSITE" id="PS50111">
    <property type="entry name" value="CHEMOTAXIS_TRANSDUC_2"/>
    <property type="match status" value="1"/>
</dbReference>
<keyword evidence="5" id="KW-0472">Membrane</keyword>
<dbReference type="EMBL" id="JAGFNY010000009">
    <property type="protein sequence ID" value="MBW7570051.1"/>
    <property type="molecule type" value="Genomic_DNA"/>
</dbReference>
<dbReference type="PANTHER" id="PTHR32089:SF112">
    <property type="entry name" value="LYSOZYME-LIKE PROTEIN-RELATED"/>
    <property type="match status" value="1"/>
</dbReference>
<evidence type="ECO:0000256" key="4">
    <source>
        <dbReference type="PROSITE-ProRule" id="PRU00284"/>
    </source>
</evidence>
<evidence type="ECO:0000313" key="8">
    <source>
        <dbReference type="EMBL" id="MBW7570051.1"/>
    </source>
</evidence>
<evidence type="ECO:0000259" key="6">
    <source>
        <dbReference type="PROSITE" id="PS50111"/>
    </source>
</evidence>
<feature type="transmembrane region" description="Helical" evidence="5">
    <location>
        <begin position="182"/>
        <end position="201"/>
    </location>
</feature>
<gene>
    <name evidence="8" type="ORF">J5V48_03985</name>
</gene>
<dbReference type="SUPFAM" id="SSF58104">
    <property type="entry name" value="Methyl-accepting chemotaxis protein (MCP) signaling domain"/>
    <property type="match status" value="1"/>
</dbReference>